<sequence>MDDGLPLARSLCYRPCGRRNWSLPVGDACDREHQIMTCAFGNGRSPFYQSKRRLSIPAIAAGWIFDLVKG</sequence>
<evidence type="ECO:0000313" key="2">
    <source>
        <dbReference type="Proteomes" id="UP001222027"/>
    </source>
</evidence>
<dbReference type="AlphaFoldDB" id="A0AAV8RJ99"/>
<evidence type="ECO:0000313" key="1">
    <source>
        <dbReference type="EMBL" id="KAJ8498962.1"/>
    </source>
</evidence>
<dbReference type="EMBL" id="JAQQAF010000003">
    <property type="protein sequence ID" value="KAJ8498962.1"/>
    <property type="molecule type" value="Genomic_DNA"/>
</dbReference>
<name>A0AAV8RJ99_ENSVE</name>
<accession>A0AAV8RJ99</accession>
<proteinExistence type="predicted"/>
<organism evidence="1 2">
    <name type="scientific">Ensete ventricosum</name>
    <name type="common">Abyssinian banana</name>
    <name type="synonym">Musa ensete</name>
    <dbReference type="NCBI Taxonomy" id="4639"/>
    <lineage>
        <taxon>Eukaryota</taxon>
        <taxon>Viridiplantae</taxon>
        <taxon>Streptophyta</taxon>
        <taxon>Embryophyta</taxon>
        <taxon>Tracheophyta</taxon>
        <taxon>Spermatophyta</taxon>
        <taxon>Magnoliopsida</taxon>
        <taxon>Liliopsida</taxon>
        <taxon>Zingiberales</taxon>
        <taxon>Musaceae</taxon>
        <taxon>Ensete</taxon>
    </lineage>
</organism>
<dbReference type="Proteomes" id="UP001222027">
    <property type="component" value="Unassembled WGS sequence"/>
</dbReference>
<keyword evidence="2" id="KW-1185">Reference proteome</keyword>
<comment type="caution">
    <text evidence="1">The sequence shown here is derived from an EMBL/GenBank/DDBJ whole genome shotgun (WGS) entry which is preliminary data.</text>
</comment>
<gene>
    <name evidence="1" type="ORF">OPV22_009514</name>
</gene>
<reference evidence="1 2" key="1">
    <citation type="submission" date="2022-12" db="EMBL/GenBank/DDBJ databases">
        <title>Chromosome-scale assembly of the Ensete ventricosum genome.</title>
        <authorList>
            <person name="Dussert Y."/>
            <person name="Stocks J."/>
            <person name="Wendawek A."/>
            <person name="Woldeyes F."/>
            <person name="Nichols R.A."/>
            <person name="Borrell J.S."/>
        </authorList>
    </citation>
    <scope>NUCLEOTIDE SEQUENCE [LARGE SCALE GENOMIC DNA]</scope>
    <source>
        <strain evidence="2">cv. Maze</strain>
        <tissue evidence="1">Seeds</tissue>
    </source>
</reference>
<protein>
    <submittedName>
        <fullName evidence="1">Uncharacterized protein</fullName>
    </submittedName>
</protein>